<sequence>MAAVSSYPQPRFVLLTLGGFGIWALIDWILILAGVTREKRGLPLAGHNSGQAAGESTGGLPGPSSSAAG</sequence>
<dbReference type="Proteomes" id="UP000642819">
    <property type="component" value="Unassembled WGS sequence"/>
</dbReference>
<evidence type="ECO:0000313" key="3">
    <source>
        <dbReference type="EMBL" id="GHD05336.1"/>
    </source>
</evidence>
<evidence type="ECO:0000256" key="1">
    <source>
        <dbReference type="SAM" id="MobiDB-lite"/>
    </source>
</evidence>
<keyword evidence="2" id="KW-1133">Transmembrane helix</keyword>
<organism evidence="3 4">
    <name type="scientific">Zhihengliuella salsuginis</name>
    <dbReference type="NCBI Taxonomy" id="578222"/>
    <lineage>
        <taxon>Bacteria</taxon>
        <taxon>Bacillati</taxon>
        <taxon>Actinomycetota</taxon>
        <taxon>Actinomycetes</taxon>
        <taxon>Micrococcales</taxon>
        <taxon>Micrococcaceae</taxon>
        <taxon>Zhihengliuella</taxon>
    </lineage>
</organism>
<accession>A0ABQ3GGI9</accession>
<keyword evidence="2" id="KW-0472">Membrane</keyword>
<comment type="caution">
    <text evidence="3">The sequence shown here is derived from an EMBL/GenBank/DDBJ whole genome shotgun (WGS) entry which is preliminary data.</text>
</comment>
<keyword evidence="2" id="KW-0812">Transmembrane</keyword>
<name>A0ABQ3GGI9_9MICC</name>
<protein>
    <recommendedName>
        <fullName evidence="5">TM2 domain-containing protein</fullName>
    </recommendedName>
</protein>
<feature type="region of interest" description="Disordered" evidence="1">
    <location>
        <begin position="44"/>
        <end position="69"/>
    </location>
</feature>
<evidence type="ECO:0000313" key="4">
    <source>
        <dbReference type="Proteomes" id="UP000642819"/>
    </source>
</evidence>
<reference evidence="4" key="1">
    <citation type="journal article" date="2019" name="Int. J. Syst. Evol. Microbiol.">
        <title>The Global Catalogue of Microorganisms (GCM) 10K type strain sequencing project: providing services to taxonomists for standard genome sequencing and annotation.</title>
        <authorList>
            <consortium name="The Broad Institute Genomics Platform"/>
            <consortium name="The Broad Institute Genome Sequencing Center for Infectious Disease"/>
            <person name="Wu L."/>
            <person name="Ma J."/>
        </authorList>
    </citation>
    <scope>NUCLEOTIDE SEQUENCE [LARGE SCALE GENOMIC DNA]</scope>
    <source>
        <strain evidence="4">KCTC 19466</strain>
    </source>
</reference>
<dbReference type="RefSeq" id="WP_189349426.1">
    <property type="nucleotide sequence ID" value="NZ_BMXK01000005.1"/>
</dbReference>
<dbReference type="EMBL" id="BMXK01000005">
    <property type="protein sequence ID" value="GHD05336.1"/>
    <property type="molecule type" value="Genomic_DNA"/>
</dbReference>
<feature type="transmembrane region" description="Helical" evidence="2">
    <location>
        <begin position="12"/>
        <end position="35"/>
    </location>
</feature>
<keyword evidence="4" id="KW-1185">Reference proteome</keyword>
<gene>
    <name evidence="3" type="ORF">GCM10008096_14090</name>
</gene>
<proteinExistence type="predicted"/>
<evidence type="ECO:0000256" key="2">
    <source>
        <dbReference type="SAM" id="Phobius"/>
    </source>
</evidence>
<evidence type="ECO:0008006" key="5">
    <source>
        <dbReference type="Google" id="ProtNLM"/>
    </source>
</evidence>